<keyword evidence="1" id="KW-0472">Membrane</keyword>
<feature type="transmembrane region" description="Helical" evidence="1">
    <location>
        <begin position="7"/>
        <end position="30"/>
    </location>
</feature>
<sequence>MFGFMSYTMWTALGLGILVMVAGFVFWTLLGWPSLVDGEKYDAAV</sequence>
<proteinExistence type="predicted"/>
<protein>
    <submittedName>
        <fullName evidence="2">Uncharacterized protein</fullName>
    </submittedName>
</protein>
<evidence type="ECO:0000313" key="3">
    <source>
        <dbReference type="Proteomes" id="UP001162098"/>
    </source>
</evidence>
<accession>A0A7S8BDC1</accession>
<dbReference type="EMBL" id="MW018138">
    <property type="protein sequence ID" value="QPB44286.1"/>
    <property type="molecule type" value="Genomic_DNA"/>
</dbReference>
<organism evidence="2 3">
    <name type="scientific">Medusavirus stheno T3</name>
    <dbReference type="NCBI Taxonomy" id="3069717"/>
    <lineage>
        <taxon>Viruses</taxon>
        <taxon>Varidnaviria</taxon>
        <taxon>Bamfordvirae</taxon>
        <taxon>Nucleocytoviricota</taxon>
        <taxon>Megaviricetes</taxon>
        <taxon>Mamonoviridae</taxon>
        <taxon>Medusavirus</taxon>
        <taxon>Medusavirus sthenus</taxon>
    </lineage>
</organism>
<evidence type="ECO:0000256" key="1">
    <source>
        <dbReference type="SAM" id="Phobius"/>
    </source>
</evidence>
<evidence type="ECO:0000313" key="2">
    <source>
        <dbReference type="EMBL" id="QPB44286.1"/>
    </source>
</evidence>
<dbReference type="Proteomes" id="UP001162098">
    <property type="component" value="Segment"/>
</dbReference>
<dbReference type="KEGG" id="vg:80543482"/>
<reference evidence="2 3" key="1">
    <citation type="submission" date="2020-09" db="EMBL/GenBank/DDBJ databases">
        <authorList>
            <person name="Zhang R."/>
            <person name="Garcia K."/>
            <person name="Ogata H."/>
        </authorList>
    </citation>
    <scope>NUCLEOTIDE SEQUENCE [LARGE SCALE GENOMIC DNA]</scope>
    <source>
        <strain evidence="3">stheno</strain>
    </source>
</reference>
<keyword evidence="3" id="KW-1185">Reference proteome</keyword>
<name>A0A7S8BDC1_9VIRU</name>
<keyword evidence="1" id="KW-1133">Transmembrane helix</keyword>
<keyword evidence="1" id="KW-0812">Transmembrane</keyword>